<keyword evidence="3 7" id="KW-0540">Nuclease</keyword>
<dbReference type="HAMAP" id="MF_00227">
    <property type="entry name" value="RNase_P"/>
    <property type="match status" value="1"/>
</dbReference>
<dbReference type="InterPro" id="IPR014721">
    <property type="entry name" value="Ribsml_uS5_D2-typ_fold_subgr"/>
</dbReference>
<dbReference type="GO" id="GO:0042781">
    <property type="term" value="F:3'-tRNA processing endoribonuclease activity"/>
    <property type="evidence" value="ECO:0007669"/>
    <property type="project" value="TreeGrafter"/>
</dbReference>
<dbReference type="EC" id="3.1.26.5" evidence="7 8"/>
<evidence type="ECO:0000313" key="10">
    <source>
        <dbReference type="Proteomes" id="UP000000466"/>
    </source>
</evidence>
<dbReference type="EMBL" id="CP003746">
    <property type="protein sequence ID" value="AFU99648.1"/>
    <property type="molecule type" value="Genomic_DNA"/>
</dbReference>
<dbReference type="PANTHER" id="PTHR33992:SF1">
    <property type="entry name" value="RIBONUCLEASE P PROTEIN COMPONENT"/>
    <property type="match status" value="1"/>
</dbReference>
<dbReference type="GO" id="GO:0000049">
    <property type="term" value="F:tRNA binding"/>
    <property type="evidence" value="ECO:0007669"/>
    <property type="project" value="UniProtKB-UniRule"/>
</dbReference>
<evidence type="ECO:0000256" key="6">
    <source>
        <dbReference type="ARBA" id="ARBA00022884"/>
    </source>
</evidence>
<dbReference type="RefSeq" id="WP_015047812.1">
    <property type="nucleotide sequence ID" value="NC_018868.3"/>
</dbReference>
<dbReference type="GO" id="GO:0001682">
    <property type="term" value="P:tRNA 5'-leader removal"/>
    <property type="evidence" value="ECO:0007669"/>
    <property type="project" value="UniProtKB-UniRule"/>
</dbReference>
<keyword evidence="5 7" id="KW-0378">Hydrolase</keyword>
<evidence type="ECO:0000256" key="4">
    <source>
        <dbReference type="ARBA" id="ARBA00022759"/>
    </source>
</evidence>
<gene>
    <name evidence="7" type="primary">rnpA</name>
    <name evidence="9" type="ordered locus">M5M_12460</name>
</gene>
<dbReference type="GO" id="GO:0004526">
    <property type="term" value="F:ribonuclease P activity"/>
    <property type="evidence" value="ECO:0007669"/>
    <property type="project" value="UniProtKB-UniRule"/>
</dbReference>
<dbReference type="GO" id="GO:0030677">
    <property type="term" value="C:ribonuclease P complex"/>
    <property type="evidence" value="ECO:0007669"/>
    <property type="project" value="TreeGrafter"/>
</dbReference>
<dbReference type="HOGENOM" id="CLU_117179_11_0_6"/>
<dbReference type="SUPFAM" id="SSF54211">
    <property type="entry name" value="Ribosomal protein S5 domain 2-like"/>
    <property type="match status" value="1"/>
</dbReference>
<evidence type="ECO:0000256" key="7">
    <source>
        <dbReference type="HAMAP-Rule" id="MF_00227"/>
    </source>
</evidence>
<dbReference type="KEGG" id="saga:M5M_12460"/>
<organism evidence="9 10">
    <name type="scientific">Simiduia agarivorans (strain DSM 21679 / JCM 13881 / BCRC 17597 / SA1)</name>
    <dbReference type="NCBI Taxonomy" id="1117647"/>
    <lineage>
        <taxon>Bacteria</taxon>
        <taxon>Pseudomonadati</taxon>
        <taxon>Pseudomonadota</taxon>
        <taxon>Gammaproteobacteria</taxon>
        <taxon>Cellvibrionales</taxon>
        <taxon>Cellvibrionaceae</taxon>
        <taxon>Simiduia</taxon>
    </lineage>
</organism>
<dbReference type="Gene3D" id="3.30.230.10">
    <property type="match status" value="1"/>
</dbReference>
<dbReference type="PANTHER" id="PTHR33992">
    <property type="entry name" value="RIBONUCLEASE P PROTEIN COMPONENT"/>
    <property type="match status" value="1"/>
</dbReference>
<protein>
    <recommendedName>
        <fullName evidence="7 8">Ribonuclease P protein component</fullName>
        <shortName evidence="7">RNase P protein</shortName>
        <shortName evidence="7">RNaseP protein</shortName>
        <ecNumber evidence="7 8">3.1.26.5</ecNumber>
    </recommendedName>
    <alternativeName>
        <fullName evidence="7">Protein C5</fullName>
    </alternativeName>
</protein>
<comment type="similarity">
    <text evidence="7">Belongs to the RnpA family.</text>
</comment>
<evidence type="ECO:0000256" key="2">
    <source>
        <dbReference type="ARBA" id="ARBA00022694"/>
    </source>
</evidence>
<dbReference type="STRING" id="1117647.M5M_12460"/>
<dbReference type="InterPro" id="IPR020539">
    <property type="entry name" value="RNase_P_CS"/>
</dbReference>
<keyword evidence="6 7" id="KW-0694">RNA-binding</keyword>
<sequence>MSAQTYGKTLRLLSPGDFKQVFDKATFRAPHQHFMLLACSNGLEHPRLGLVISKKNVRHAVNRNRIKRQVREYFRLHQQELPAIDCIFLARRGLDQVDSPTLVKQLQAQFKRLSKKALRDNP</sequence>
<dbReference type="InterPro" id="IPR020568">
    <property type="entry name" value="Ribosomal_Su5_D2-typ_SF"/>
</dbReference>
<evidence type="ECO:0000256" key="1">
    <source>
        <dbReference type="ARBA" id="ARBA00002663"/>
    </source>
</evidence>
<evidence type="ECO:0000256" key="5">
    <source>
        <dbReference type="ARBA" id="ARBA00022801"/>
    </source>
</evidence>
<keyword evidence="10" id="KW-1185">Reference proteome</keyword>
<name>K4KNI6_SIMAS</name>
<dbReference type="InterPro" id="IPR000100">
    <property type="entry name" value="RNase_P"/>
</dbReference>
<dbReference type="eggNOG" id="COG0594">
    <property type="taxonomic scope" value="Bacteria"/>
</dbReference>
<accession>K4KNI6</accession>
<dbReference type="Pfam" id="PF00825">
    <property type="entry name" value="Ribonuclease_P"/>
    <property type="match status" value="1"/>
</dbReference>
<keyword evidence="4 7" id="KW-0255">Endonuclease</keyword>
<dbReference type="NCBIfam" id="TIGR00188">
    <property type="entry name" value="rnpA"/>
    <property type="match status" value="1"/>
</dbReference>
<evidence type="ECO:0000313" key="9">
    <source>
        <dbReference type="EMBL" id="AFU99648.1"/>
    </source>
</evidence>
<comment type="subunit">
    <text evidence="7">Consists of a catalytic RNA component (M1 or rnpB) and a protein subunit.</text>
</comment>
<dbReference type="Proteomes" id="UP000000466">
    <property type="component" value="Chromosome"/>
</dbReference>
<comment type="catalytic activity">
    <reaction evidence="7">
        <text>Endonucleolytic cleavage of RNA, removing 5'-extranucleotides from tRNA precursor.</text>
        <dbReference type="EC" id="3.1.26.5"/>
    </reaction>
</comment>
<keyword evidence="2 7" id="KW-0819">tRNA processing</keyword>
<reference evidence="9 10" key="1">
    <citation type="journal article" date="2013" name="Genome Announc.">
        <title>Complete genome sequence of Simiduia agarivorans SA1(T), a marine bacterium able to degrade a variety of polysaccharides.</title>
        <authorList>
            <person name="Lin S.Y."/>
            <person name="Shieh W.Y."/>
            <person name="Chen J.S."/>
            <person name="Tang S.L."/>
        </authorList>
    </citation>
    <scope>NUCLEOTIDE SEQUENCE [LARGE SCALE GENOMIC DNA]</scope>
    <source>
        <strain evidence="10">DSM 21679 / JCM 13881 / BCRC 17597 / SA1</strain>
    </source>
</reference>
<proteinExistence type="inferred from homology"/>
<dbReference type="AlphaFoldDB" id="K4KNI6"/>
<comment type="function">
    <text evidence="1 7">RNaseP catalyzes the removal of the 5'-leader sequence from pre-tRNA to produce the mature 5'-terminus. It can also cleave other RNA substrates such as 4.5S RNA. The protein component plays an auxiliary but essential role in vivo by binding to the 5'-leader sequence and broadening the substrate specificity of the ribozyme.</text>
</comment>
<evidence type="ECO:0000256" key="8">
    <source>
        <dbReference type="NCBIfam" id="TIGR00188"/>
    </source>
</evidence>
<dbReference type="PROSITE" id="PS00648">
    <property type="entry name" value="RIBONUCLEASE_P"/>
    <property type="match status" value="1"/>
</dbReference>
<evidence type="ECO:0000256" key="3">
    <source>
        <dbReference type="ARBA" id="ARBA00022722"/>
    </source>
</evidence>